<dbReference type="AlphaFoldDB" id="A0AAD7BE85"/>
<comment type="caution">
    <text evidence="3">The sequence shown here is derived from an EMBL/GenBank/DDBJ whole genome shotgun (WGS) entry which is preliminary data.</text>
</comment>
<feature type="region of interest" description="Disordered" evidence="1">
    <location>
        <begin position="176"/>
        <end position="198"/>
    </location>
</feature>
<gene>
    <name evidence="3" type="ORF">FB45DRAFT_931780</name>
</gene>
<keyword evidence="4" id="KW-1185">Reference proteome</keyword>
<accession>A0AAD7BE85</accession>
<proteinExistence type="predicted"/>
<evidence type="ECO:0000256" key="1">
    <source>
        <dbReference type="SAM" id="MobiDB-lite"/>
    </source>
</evidence>
<name>A0AAD7BE85_9AGAR</name>
<keyword evidence="2" id="KW-0472">Membrane</keyword>
<evidence type="ECO:0000256" key="2">
    <source>
        <dbReference type="SAM" id="Phobius"/>
    </source>
</evidence>
<feature type="region of interest" description="Disordered" evidence="1">
    <location>
        <begin position="139"/>
        <end position="160"/>
    </location>
</feature>
<evidence type="ECO:0000313" key="3">
    <source>
        <dbReference type="EMBL" id="KAJ7618495.1"/>
    </source>
</evidence>
<keyword evidence="2" id="KW-0812">Transmembrane</keyword>
<sequence>MIIRSGGDSVAKSPLVVDDLHLRAIAGDSTSAGISCEEIYFSKKEKWLYIFHSSQTAFYSSQPRIDTPVKRKLYWEYIALHPSHTFVSLANWLPEAHKLAEVYLQWCTFEALTSSGAKIPFPLKHSQDLSRILASLDEQPEDDAPVEDCGENPEVPAEEEIQPVGPVELSVEPAPSIRVGSDHSSVSEGDETRPMLPERLPDPIAETAAQESCKLRTALVAKVLSKKYNQQGAVDGSKDAGQPPKPSKVLDLLFWTVDITSFGSFFRYLSRLEDVRAPILTNDEWRDHIMRLVKEWEEFNLISTVLLSASAGILALQDIGSIARTAVLVSIICSFGSITTGLYCISMYQIRAPDPQDSLDRANSRTILAYNHYTLTHKRFALILGLPMAFLVWSLISFMVGILSFNIVGTETRSGHVSGVAYAVVAVAGLVFILMGAAFYTLVRVWGTGHGVLLFQSIKKRIPTFSLRFLRPKRRGSLPESEKAPTP</sequence>
<organism evidence="3 4">
    <name type="scientific">Roridomyces roridus</name>
    <dbReference type="NCBI Taxonomy" id="1738132"/>
    <lineage>
        <taxon>Eukaryota</taxon>
        <taxon>Fungi</taxon>
        <taxon>Dikarya</taxon>
        <taxon>Basidiomycota</taxon>
        <taxon>Agaricomycotina</taxon>
        <taxon>Agaricomycetes</taxon>
        <taxon>Agaricomycetidae</taxon>
        <taxon>Agaricales</taxon>
        <taxon>Marasmiineae</taxon>
        <taxon>Mycenaceae</taxon>
        <taxon>Roridomyces</taxon>
    </lineage>
</organism>
<dbReference type="Proteomes" id="UP001221142">
    <property type="component" value="Unassembled WGS sequence"/>
</dbReference>
<evidence type="ECO:0000313" key="4">
    <source>
        <dbReference type="Proteomes" id="UP001221142"/>
    </source>
</evidence>
<feature type="transmembrane region" description="Helical" evidence="2">
    <location>
        <begin position="322"/>
        <end position="345"/>
    </location>
</feature>
<reference evidence="3" key="1">
    <citation type="submission" date="2023-03" db="EMBL/GenBank/DDBJ databases">
        <title>Massive genome expansion in bonnet fungi (Mycena s.s.) driven by repeated elements and novel gene families across ecological guilds.</title>
        <authorList>
            <consortium name="Lawrence Berkeley National Laboratory"/>
            <person name="Harder C.B."/>
            <person name="Miyauchi S."/>
            <person name="Viragh M."/>
            <person name="Kuo A."/>
            <person name="Thoen E."/>
            <person name="Andreopoulos B."/>
            <person name="Lu D."/>
            <person name="Skrede I."/>
            <person name="Drula E."/>
            <person name="Henrissat B."/>
            <person name="Morin E."/>
            <person name="Kohler A."/>
            <person name="Barry K."/>
            <person name="LaButti K."/>
            <person name="Morin E."/>
            <person name="Salamov A."/>
            <person name="Lipzen A."/>
            <person name="Mereny Z."/>
            <person name="Hegedus B."/>
            <person name="Baldrian P."/>
            <person name="Stursova M."/>
            <person name="Weitz H."/>
            <person name="Taylor A."/>
            <person name="Grigoriev I.V."/>
            <person name="Nagy L.G."/>
            <person name="Martin F."/>
            <person name="Kauserud H."/>
        </authorList>
    </citation>
    <scope>NUCLEOTIDE SEQUENCE</scope>
    <source>
        <strain evidence="3">9284</strain>
    </source>
</reference>
<feature type="transmembrane region" description="Helical" evidence="2">
    <location>
        <begin position="380"/>
        <end position="408"/>
    </location>
</feature>
<dbReference type="EMBL" id="JARKIF010000019">
    <property type="protein sequence ID" value="KAJ7618495.1"/>
    <property type="molecule type" value="Genomic_DNA"/>
</dbReference>
<feature type="transmembrane region" description="Helical" evidence="2">
    <location>
        <begin position="420"/>
        <end position="443"/>
    </location>
</feature>
<protein>
    <submittedName>
        <fullName evidence="3">Uncharacterized protein</fullName>
    </submittedName>
</protein>
<keyword evidence="2" id="KW-1133">Transmembrane helix</keyword>